<dbReference type="EC" id="1.1.1.193" evidence="13"/>
<dbReference type="Pfam" id="PF01872">
    <property type="entry name" value="RibD_C"/>
    <property type="match status" value="1"/>
</dbReference>
<feature type="binding site" evidence="15">
    <location>
        <position position="204"/>
    </location>
    <ligand>
        <name>NADP(+)</name>
        <dbReference type="ChEBI" id="CHEBI:58349"/>
    </ligand>
</feature>
<proteinExistence type="inferred from homology"/>
<dbReference type="InterPro" id="IPR011549">
    <property type="entry name" value="RibD_C"/>
</dbReference>
<feature type="binding site" evidence="15">
    <location>
        <position position="215"/>
    </location>
    <ligand>
        <name>substrate</name>
    </ligand>
</feature>
<dbReference type="GO" id="GO:0009231">
    <property type="term" value="P:riboflavin biosynthetic process"/>
    <property type="evidence" value="ECO:0007669"/>
    <property type="project" value="UniProtKB-UniPathway"/>
</dbReference>
<dbReference type="CDD" id="cd01284">
    <property type="entry name" value="Riboflavin_deaminase-reductase"/>
    <property type="match status" value="1"/>
</dbReference>
<feature type="binding site" evidence="15">
    <location>
        <position position="298"/>
    </location>
    <ligand>
        <name>substrate</name>
    </ligand>
</feature>
<dbReference type="PANTHER" id="PTHR38011:SF7">
    <property type="entry name" value="2,5-DIAMINO-6-RIBOSYLAMINO-4(3H)-PYRIMIDINONE 5'-PHOSPHATE REDUCTASE"/>
    <property type="match status" value="1"/>
</dbReference>
<evidence type="ECO:0000256" key="16">
    <source>
        <dbReference type="PIRSR" id="PIRSR006769-3"/>
    </source>
</evidence>
<keyword evidence="12" id="KW-0511">Multifunctional enzyme</keyword>
<feature type="binding site" evidence="15">
    <location>
        <position position="162"/>
    </location>
    <ligand>
        <name>NADP(+)</name>
        <dbReference type="ChEBI" id="CHEBI:58349"/>
    </ligand>
</feature>
<evidence type="ECO:0000256" key="10">
    <source>
        <dbReference type="ARBA" id="ARBA00022857"/>
    </source>
</evidence>
<keyword evidence="9 13" id="KW-0862">Zinc</keyword>
<evidence type="ECO:0000256" key="14">
    <source>
        <dbReference type="PIRSR" id="PIRSR006769-1"/>
    </source>
</evidence>
<evidence type="ECO:0000256" key="9">
    <source>
        <dbReference type="ARBA" id="ARBA00022833"/>
    </source>
</evidence>
<dbReference type="FunFam" id="3.40.140.10:FF:000025">
    <property type="entry name" value="Riboflavin biosynthesis protein RibD"/>
    <property type="match status" value="1"/>
</dbReference>
<dbReference type="NCBIfam" id="TIGR00227">
    <property type="entry name" value="ribD_Cterm"/>
    <property type="match status" value="1"/>
</dbReference>
<dbReference type="GO" id="GO:0008835">
    <property type="term" value="F:diaminohydroxyphosphoribosylaminopyrimidine deaminase activity"/>
    <property type="evidence" value="ECO:0007669"/>
    <property type="project" value="UniProtKB-EC"/>
</dbReference>
<dbReference type="Gene3D" id="3.40.140.10">
    <property type="entry name" value="Cytidine Deaminase, domain 2"/>
    <property type="match status" value="1"/>
</dbReference>
<dbReference type="EMBL" id="RJVP01000001">
    <property type="protein sequence ID" value="ROH88203.1"/>
    <property type="molecule type" value="Genomic_DNA"/>
</dbReference>
<evidence type="ECO:0000256" key="4">
    <source>
        <dbReference type="ARBA" id="ARBA00005259"/>
    </source>
</evidence>
<evidence type="ECO:0000256" key="7">
    <source>
        <dbReference type="ARBA" id="ARBA00022723"/>
    </source>
</evidence>
<feature type="binding site" evidence="16">
    <location>
        <position position="58"/>
    </location>
    <ligand>
        <name>Zn(2+)</name>
        <dbReference type="ChEBI" id="CHEBI:29105"/>
        <note>catalytic</note>
    </ligand>
</feature>
<comment type="cofactor">
    <cofactor evidence="13 16">
        <name>Zn(2+)</name>
        <dbReference type="ChEBI" id="CHEBI:29105"/>
    </cofactor>
    <text evidence="13 16">Binds 1 zinc ion.</text>
</comment>
<keyword evidence="19" id="KW-1185">Reference proteome</keyword>
<feature type="domain" description="CMP/dCMP-type deaminase" evidence="17">
    <location>
        <begin position="9"/>
        <end position="131"/>
    </location>
</feature>
<dbReference type="GO" id="GO:0008703">
    <property type="term" value="F:5-amino-6-(5-phosphoribosylamino)uracil reductase activity"/>
    <property type="evidence" value="ECO:0007669"/>
    <property type="project" value="UniProtKB-EC"/>
</dbReference>
<organism evidence="18 19">
    <name type="scientific">Pseudomethylobacillus aquaticus</name>
    <dbReference type="NCBI Taxonomy" id="2676064"/>
    <lineage>
        <taxon>Bacteria</taxon>
        <taxon>Pseudomonadati</taxon>
        <taxon>Pseudomonadota</taxon>
        <taxon>Betaproteobacteria</taxon>
        <taxon>Nitrosomonadales</taxon>
        <taxon>Methylophilaceae</taxon>
        <taxon>Pseudomethylobacillus</taxon>
    </lineage>
</organism>
<evidence type="ECO:0000256" key="13">
    <source>
        <dbReference type="PIRNR" id="PIRNR006769"/>
    </source>
</evidence>
<dbReference type="InterPro" id="IPR016193">
    <property type="entry name" value="Cytidine_deaminase-like"/>
</dbReference>
<keyword evidence="6 13" id="KW-0686">Riboflavin biosynthesis</keyword>
<keyword evidence="11 13" id="KW-0560">Oxidoreductase</keyword>
<keyword evidence="7 13" id="KW-0479">Metal-binding</keyword>
<evidence type="ECO:0000256" key="3">
    <source>
        <dbReference type="ARBA" id="ARBA00004910"/>
    </source>
</evidence>
<keyword evidence="8 13" id="KW-0378">Hydrolase</keyword>
<dbReference type="GO" id="GO:0050661">
    <property type="term" value="F:NADP binding"/>
    <property type="evidence" value="ECO:0007669"/>
    <property type="project" value="InterPro"/>
</dbReference>
<evidence type="ECO:0000259" key="17">
    <source>
        <dbReference type="PROSITE" id="PS51747"/>
    </source>
</evidence>
<gene>
    <name evidence="18" type="primary">ribD</name>
    <name evidence="18" type="ORF">ED236_01650</name>
</gene>
<reference evidence="18 19" key="1">
    <citation type="submission" date="2018-10" db="EMBL/GenBank/DDBJ databases">
        <authorList>
            <person name="Chen W.-M."/>
        </authorList>
    </citation>
    <scope>NUCLEOTIDE SEQUENCE [LARGE SCALE GENOMIC DNA]</scope>
    <source>
        <strain evidence="18 19">H-5</strain>
    </source>
</reference>
<evidence type="ECO:0000256" key="12">
    <source>
        <dbReference type="ARBA" id="ARBA00023268"/>
    </source>
</evidence>
<feature type="binding site" evidence="15">
    <location>
        <position position="178"/>
    </location>
    <ligand>
        <name>NADP(+)</name>
        <dbReference type="ChEBI" id="CHEBI:58349"/>
    </ligand>
</feature>
<dbReference type="AlphaFoldDB" id="A0A3N0V666"/>
<dbReference type="SUPFAM" id="SSF53597">
    <property type="entry name" value="Dihydrofolate reductase-like"/>
    <property type="match status" value="1"/>
</dbReference>
<dbReference type="PANTHER" id="PTHR38011">
    <property type="entry name" value="DIHYDROFOLATE REDUCTASE FAMILY PROTEIN (AFU_ORTHOLOGUE AFUA_8G06820)"/>
    <property type="match status" value="1"/>
</dbReference>
<feature type="binding site" evidence="15">
    <location>
        <position position="176"/>
    </location>
    <ligand>
        <name>substrate</name>
    </ligand>
</feature>
<comment type="pathway">
    <text evidence="2 13">Cofactor biosynthesis; riboflavin biosynthesis; 5-amino-6-(D-ribitylamino)uracil from GTP: step 2/4.</text>
</comment>
<dbReference type="NCBIfam" id="TIGR00326">
    <property type="entry name" value="eubact_ribD"/>
    <property type="match status" value="1"/>
</dbReference>
<evidence type="ECO:0000313" key="19">
    <source>
        <dbReference type="Proteomes" id="UP000275137"/>
    </source>
</evidence>
<protein>
    <recommendedName>
        <fullName evidence="13">Riboflavin biosynthesis protein RibD</fullName>
    </recommendedName>
    <domain>
        <recommendedName>
            <fullName evidence="13">Diaminohydroxyphosphoribosylaminopyrimidine deaminase</fullName>
            <shortName evidence="13">DRAP deaminase</shortName>
            <ecNumber evidence="13">3.5.4.26</ecNumber>
        </recommendedName>
        <alternativeName>
            <fullName evidence="13">Riboflavin-specific deaminase</fullName>
        </alternativeName>
    </domain>
    <domain>
        <recommendedName>
            <fullName evidence="13">5-amino-6-(5-phosphoribosylamino)uracil reductase</fullName>
            <ecNumber evidence="13">1.1.1.193</ecNumber>
        </recommendedName>
        <alternativeName>
            <fullName evidence="13">HTP reductase</fullName>
        </alternativeName>
    </domain>
</protein>
<dbReference type="PIRSF" id="PIRSF006769">
    <property type="entry name" value="RibD"/>
    <property type="match status" value="1"/>
</dbReference>
<comment type="similarity">
    <text evidence="4 13">In the N-terminal section; belongs to the cytidine and deoxycytidylate deaminase family.</text>
</comment>
<dbReference type="InterPro" id="IPR004794">
    <property type="entry name" value="Eubact_RibD"/>
</dbReference>
<dbReference type="Gene3D" id="3.40.430.10">
    <property type="entry name" value="Dihydrofolate Reductase, subunit A"/>
    <property type="match status" value="1"/>
</dbReference>
<accession>A0A3N0V666</accession>
<evidence type="ECO:0000256" key="8">
    <source>
        <dbReference type="ARBA" id="ARBA00022801"/>
    </source>
</evidence>
<dbReference type="InterPro" id="IPR002125">
    <property type="entry name" value="CMP_dCMP_dom"/>
</dbReference>
<feature type="binding site" evidence="15">
    <location>
        <position position="192"/>
    </location>
    <ligand>
        <name>substrate</name>
    </ligand>
</feature>
<dbReference type="PROSITE" id="PS51747">
    <property type="entry name" value="CYT_DCMP_DEAMINASES_2"/>
    <property type="match status" value="1"/>
</dbReference>
<evidence type="ECO:0000256" key="2">
    <source>
        <dbReference type="ARBA" id="ARBA00004882"/>
    </source>
</evidence>
<evidence type="ECO:0000256" key="15">
    <source>
        <dbReference type="PIRSR" id="PIRSR006769-2"/>
    </source>
</evidence>
<dbReference type="PROSITE" id="PS00903">
    <property type="entry name" value="CYT_DCMP_DEAMINASES_1"/>
    <property type="match status" value="1"/>
</dbReference>
<comment type="function">
    <text evidence="1 13">Converts 2,5-diamino-6-(ribosylamino)-4(3h)-pyrimidinone 5'-phosphate into 5-amino-6-(ribosylamino)-2,4(1h,3h)-pyrimidinedione 5'-phosphate.</text>
</comment>
<dbReference type="InterPro" id="IPR050765">
    <property type="entry name" value="Riboflavin_Biosynth_HTPR"/>
</dbReference>
<feature type="binding site" evidence="15">
    <location>
        <begin position="300"/>
        <end position="306"/>
    </location>
    <ligand>
        <name>NADP(+)</name>
        <dbReference type="ChEBI" id="CHEBI:58349"/>
    </ligand>
</feature>
<keyword evidence="10 13" id="KW-0521">NADP</keyword>
<dbReference type="Pfam" id="PF00383">
    <property type="entry name" value="dCMP_cyt_deam_1"/>
    <property type="match status" value="1"/>
</dbReference>
<dbReference type="InterPro" id="IPR016192">
    <property type="entry name" value="APOBEC/CMP_deaminase_Zn-bd"/>
</dbReference>
<dbReference type="InterPro" id="IPR002734">
    <property type="entry name" value="RibDG_C"/>
</dbReference>
<evidence type="ECO:0000256" key="11">
    <source>
        <dbReference type="ARBA" id="ARBA00023002"/>
    </source>
</evidence>
<feature type="binding site" evidence="15">
    <location>
        <position position="208"/>
    </location>
    <ligand>
        <name>NADP(+)</name>
        <dbReference type="ChEBI" id="CHEBI:58349"/>
    </ligand>
</feature>
<name>A0A3N0V666_9PROT</name>
<evidence type="ECO:0000256" key="5">
    <source>
        <dbReference type="ARBA" id="ARBA00007417"/>
    </source>
</evidence>
<sequence length="369" mass="39337">MSSTAIFDNDDLRHMARALQLAQQGLYTTTPNPRVGCVLVKHGHVIAEAAHLRAGHGHAEALALQQAGAAAVGSTAYVTLEPCSHHGRTPPCAQALITAGVSRVVAAMQDPNPLVAGQGLAALRAADIEVCCGLLQAEAEALNPGFISRMTRQRPFLRSKIAASLDGRTALANGQSQWITSAAARADVQHWRARSCAILTGVDTVLYDDPQMTVRTLEIGRQPLRVVVDGQLRIRPSASILRGSTTLLVYARDPSNKAASLQLPGVELLQLAGEDDHVSLPLLLQALAQRGINEVLVEAGQTLNGALQQQQLIDEYLLYYAPVLMGSGARGMFAMPDLTDMQQGVALDIVELTMLTPDIRIRAVPRPAS</sequence>
<feature type="binding site" evidence="16">
    <location>
        <position position="83"/>
    </location>
    <ligand>
        <name>Zn(2+)</name>
        <dbReference type="ChEBI" id="CHEBI:29105"/>
        <note>catalytic</note>
    </ligand>
</feature>
<dbReference type="RefSeq" id="WP_123236197.1">
    <property type="nucleotide sequence ID" value="NZ_RJVP01000001.1"/>
</dbReference>
<evidence type="ECO:0000256" key="1">
    <source>
        <dbReference type="ARBA" id="ARBA00002151"/>
    </source>
</evidence>
<comment type="catalytic activity">
    <reaction evidence="13">
        <text>2,5-diamino-6-hydroxy-4-(5-phosphoribosylamino)-pyrimidine + H2O + H(+) = 5-amino-6-(5-phospho-D-ribosylamino)uracil + NH4(+)</text>
        <dbReference type="Rhea" id="RHEA:21868"/>
        <dbReference type="ChEBI" id="CHEBI:15377"/>
        <dbReference type="ChEBI" id="CHEBI:15378"/>
        <dbReference type="ChEBI" id="CHEBI:28938"/>
        <dbReference type="ChEBI" id="CHEBI:58453"/>
        <dbReference type="ChEBI" id="CHEBI:58614"/>
        <dbReference type="EC" id="3.5.4.26"/>
    </reaction>
</comment>
<dbReference type="EC" id="3.5.4.26" evidence="13"/>
<dbReference type="SUPFAM" id="SSF53927">
    <property type="entry name" value="Cytidine deaminase-like"/>
    <property type="match status" value="1"/>
</dbReference>
<feature type="active site" description="Proton donor" evidence="14">
    <location>
        <position position="60"/>
    </location>
</feature>
<comment type="pathway">
    <text evidence="3 13">Cofactor biosynthesis; riboflavin biosynthesis; 5-amino-6-(D-ribitylamino)uracil from GTP: step 3/4.</text>
</comment>
<evidence type="ECO:0000256" key="6">
    <source>
        <dbReference type="ARBA" id="ARBA00022619"/>
    </source>
</evidence>
<comment type="similarity">
    <text evidence="5 13">In the C-terminal section; belongs to the HTP reductase family.</text>
</comment>
<dbReference type="GO" id="GO:0008270">
    <property type="term" value="F:zinc ion binding"/>
    <property type="evidence" value="ECO:0007669"/>
    <property type="project" value="InterPro"/>
</dbReference>
<feature type="binding site" evidence="16">
    <location>
        <position position="92"/>
    </location>
    <ligand>
        <name>Zn(2+)</name>
        <dbReference type="ChEBI" id="CHEBI:29105"/>
        <note>catalytic</note>
    </ligand>
</feature>
<evidence type="ECO:0000313" key="18">
    <source>
        <dbReference type="EMBL" id="ROH88203.1"/>
    </source>
</evidence>
<comment type="caution">
    <text evidence="18">The sequence shown here is derived from an EMBL/GenBank/DDBJ whole genome shotgun (WGS) entry which is preliminary data.</text>
</comment>
<dbReference type="UniPathway" id="UPA00275">
    <property type="reaction ID" value="UER00401"/>
</dbReference>
<comment type="catalytic activity">
    <reaction evidence="13">
        <text>5-amino-6-(5-phospho-D-ribitylamino)uracil + NADP(+) = 5-amino-6-(5-phospho-D-ribosylamino)uracil + NADPH + H(+)</text>
        <dbReference type="Rhea" id="RHEA:17845"/>
        <dbReference type="ChEBI" id="CHEBI:15378"/>
        <dbReference type="ChEBI" id="CHEBI:57783"/>
        <dbReference type="ChEBI" id="CHEBI:58349"/>
        <dbReference type="ChEBI" id="CHEBI:58421"/>
        <dbReference type="ChEBI" id="CHEBI:58453"/>
        <dbReference type="EC" id="1.1.1.193"/>
    </reaction>
</comment>
<dbReference type="Proteomes" id="UP000275137">
    <property type="component" value="Unassembled WGS sequence"/>
</dbReference>
<dbReference type="InterPro" id="IPR024072">
    <property type="entry name" value="DHFR-like_dom_sf"/>
</dbReference>